<name>A0AAD9FQG7_PAPLA</name>
<sequence length="339" mass="35603">MFTRGAVRTFDDGGERTIARGLTLDPPSRFDIDLGLLQWIMFMAKSSLLLGACMLQVVAGLTTTTASTVVQASTSSTSGATALTVPESSAQYTESSPPPPPLPPLPPRAIAVYPPIPPPPTQGPSPFLPIIGIFILVLAFLGFASTIIALPFHLSPSTVPHPSSGGEGKSGTEAKVKVPSSTPTIRLGTWMTFFLVICVGLVMVQGRFGLGPGSWKRAGCPVGALNLVQEGQLPLAGVEVGVPVQAPRWGHDISAGRGAVAPVGPAQHVQPAQQRLDYVLRGKQQQLVDAQALPFTNIRPQEVSSHPNVPPPNTANLESFFYPLLVGAIALLVIFDYAS</sequence>
<evidence type="ECO:0000313" key="4">
    <source>
        <dbReference type="Proteomes" id="UP001182556"/>
    </source>
</evidence>
<feature type="compositionally biased region" description="Pro residues" evidence="1">
    <location>
        <begin position="96"/>
        <end position="106"/>
    </location>
</feature>
<keyword evidence="4" id="KW-1185">Reference proteome</keyword>
<feature type="transmembrane region" description="Helical" evidence="2">
    <location>
        <begin position="187"/>
        <end position="208"/>
    </location>
</feature>
<gene>
    <name evidence="3" type="ORF">DB88DRAFT_541152</name>
</gene>
<feature type="transmembrane region" description="Helical" evidence="2">
    <location>
        <begin position="127"/>
        <end position="150"/>
    </location>
</feature>
<feature type="compositionally biased region" description="Polar residues" evidence="1">
    <location>
        <begin position="86"/>
        <end position="95"/>
    </location>
</feature>
<proteinExistence type="predicted"/>
<feature type="transmembrane region" description="Helical" evidence="2">
    <location>
        <begin position="48"/>
        <end position="70"/>
    </location>
</feature>
<feature type="transmembrane region" description="Helical" evidence="2">
    <location>
        <begin position="320"/>
        <end position="338"/>
    </location>
</feature>
<keyword evidence="2" id="KW-1133">Transmembrane helix</keyword>
<keyword evidence="2" id="KW-0812">Transmembrane</keyword>
<keyword evidence="2" id="KW-0472">Membrane</keyword>
<dbReference type="Proteomes" id="UP001182556">
    <property type="component" value="Unassembled WGS sequence"/>
</dbReference>
<organism evidence="3 4">
    <name type="scientific">Papiliotrema laurentii</name>
    <name type="common">Cryptococcus laurentii</name>
    <dbReference type="NCBI Taxonomy" id="5418"/>
    <lineage>
        <taxon>Eukaryota</taxon>
        <taxon>Fungi</taxon>
        <taxon>Dikarya</taxon>
        <taxon>Basidiomycota</taxon>
        <taxon>Agaricomycotina</taxon>
        <taxon>Tremellomycetes</taxon>
        <taxon>Tremellales</taxon>
        <taxon>Rhynchogastremaceae</taxon>
        <taxon>Papiliotrema</taxon>
    </lineage>
</organism>
<dbReference type="AlphaFoldDB" id="A0AAD9FQG7"/>
<evidence type="ECO:0000256" key="2">
    <source>
        <dbReference type="SAM" id="Phobius"/>
    </source>
</evidence>
<reference evidence="3" key="1">
    <citation type="submission" date="2023-02" db="EMBL/GenBank/DDBJ databases">
        <title>Identification and recombinant expression of a fungal hydrolase from Papiliotrema laurentii that hydrolyzes apple cutin and clears colloidal polyester polyurethane.</title>
        <authorList>
            <consortium name="DOE Joint Genome Institute"/>
            <person name="Roman V.A."/>
            <person name="Bojanowski C."/>
            <person name="Crable B.R."/>
            <person name="Wagner D.N."/>
            <person name="Hung C.S."/>
            <person name="Nadeau L.J."/>
            <person name="Schratz L."/>
            <person name="Haridas S."/>
            <person name="Pangilinan J."/>
            <person name="Lipzen A."/>
            <person name="Na H."/>
            <person name="Yan M."/>
            <person name="Ng V."/>
            <person name="Grigoriev I.V."/>
            <person name="Spatafora J.W."/>
            <person name="Barlow D."/>
            <person name="Biffinger J."/>
            <person name="Kelley-Loughnane N."/>
            <person name="Varaljay V.A."/>
            <person name="Crookes-Goodson W.J."/>
        </authorList>
    </citation>
    <scope>NUCLEOTIDE SEQUENCE</scope>
    <source>
        <strain evidence="3">5307AH</strain>
    </source>
</reference>
<evidence type="ECO:0000256" key="1">
    <source>
        <dbReference type="SAM" id="MobiDB-lite"/>
    </source>
</evidence>
<protein>
    <submittedName>
        <fullName evidence="3">Uncharacterized protein</fullName>
    </submittedName>
</protein>
<feature type="region of interest" description="Disordered" evidence="1">
    <location>
        <begin position="77"/>
        <end position="106"/>
    </location>
</feature>
<evidence type="ECO:0000313" key="3">
    <source>
        <dbReference type="EMBL" id="KAK1922947.1"/>
    </source>
</evidence>
<comment type="caution">
    <text evidence="3">The sequence shown here is derived from an EMBL/GenBank/DDBJ whole genome shotgun (WGS) entry which is preliminary data.</text>
</comment>
<dbReference type="EMBL" id="JAODAN010000007">
    <property type="protein sequence ID" value="KAK1922947.1"/>
    <property type="molecule type" value="Genomic_DNA"/>
</dbReference>
<accession>A0AAD9FQG7</accession>